<evidence type="ECO:0000259" key="15">
    <source>
        <dbReference type="Pfam" id="PF04535"/>
    </source>
</evidence>
<keyword evidence="11 14" id="KW-1133">Transmembrane helix</keyword>
<evidence type="ECO:0000256" key="10">
    <source>
        <dbReference type="ARBA" id="ARBA00022946"/>
    </source>
</evidence>
<dbReference type="Gene3D" id="1.25.40.10">
    <property type="entry name" value="Tetratricopeptide repeat domain"/>
    <property type="match status" value="6"/>
</dbReference>
<feature type="domain" description="DYW" evidence="16">
    <location>
        <begin position="820"/>
        <end position="898"/>
    </location>
</feature>
<evidence type="ECO:0000256" key="3">
    <source>
        <dbReference type="ARBA" id="ARBA00006643"/>
    </source>
</evidence>
<dbReference type="Pfam" id="PF04535">
    <property type="entry name" value="CASP_dom"/>
    <property type="match status" value="1"/>
</dbReference>
<feature type="transmembrane region" description="Helical" evidence="14">
    <location>
        <begin position="961"/>
        <end position="983"/>
    </location>
</feature>
<dbReference type="InterPro" id="IPR046848">
    <property type="entry name" value="E_motif"/>
</dbReference>
<dbReference type="GO" id="GO:0009451">
    <property type="term" value="P:RNA modification"/>
    <property type="evidence" value="ECO:0007669"/>
    <property type="project" value="InterPro"/>
</dbReference>
<evidence type="ECO:0000256" key="1">
    <source>
        <dbReference type="ARBA" id="ARBA00004229"/>
    </source>
</evidence>
<dbReference type="FunFam" id="1.25.40.10:FF:000073">
    <property type="entry name" value="Pentatricopeptide repeat-containing protein chloroplastic"/>
    <property type="match status" value="2"/>
</dbReference>
<name>A0AAD8KJJ7_TARER</name>
<dbReference type="GO" id="GO:0003723">
    <property type="term" value="F:RNA binding"/>
    <property type="evidence" value="ECO:0007669"/>
    <property type="project" value="InterPro"/>
</dbReference>
<dbReference type="GO" id="GO:0005886">
    <property type="term" value="C:plasma membrane"/>
    <property type="evidence" value="ECO:0007669"/>
    <property type="project" value="UniProtKB-SubCell"/>
</dbReference>
<dbReference type="InterPro" id="IPR046849">
    <property type="entry name" value="E2_motif"/>
</dbReference>
<feature type="repeat" description="PPR" evidence="13">
    <location>
        <begin position="199"/>
        <end position="233"/>
    </location>
</feature>
<dbReference type="EMBL" id="JAUHHV010000006">
    <property type="protein sequence ID" value="KAK1420745.1"/>
    <property type="molecule type" value="Genomic_DNA"/>
</dbReference>
<dbReference type="InterPro" id="IPR032867">
    <property type="entry name" value="DYW_dom"/>
</dbReference>
<feature type="repeat" description="PPR" evidence="13">
    <location>
        <begin position="401"/>
        <end position="435"/>
    </location>
</feature>
<keyword evidence="12 14" id="KW-0472">Membrane</keyword>
<keyword evidence="18" id="KW-1185">Reference proteome</keyword>
<evidence type="ECO:0000256" key="14">
    <source>
        <dbReference type="SAM" id="Phobius"/>
    </source>
</evidence>
<dbReference type="PANTHER" id="PTHR47926">
    <property type="entry name" value="PENTATRICOPEPTIDE REPEAT-CONTAINING PROTEIN"/>
    <property type="match status" value="1"/>
</dbReference>
<dbReference type="InterPro" id="IPR046960">
    <property type="entry name" value="PPR_At4g14850-like_plant"/>
</dbReference>
<keyword evidence="9" id="KW-0677">Repeat</keyword>
<dbReference type="PANTHER" id="PTHR47926:SF377">
    <property type="entry name" value="OS04G0469400 PROTEIN"/>
    <property type="match status" value="1"/>
</dbReference>
<evidence type="ECO:0000256" key="12">
    <source>
        <dbReference type="ARBA" id="ARBA00023136"/>
    </source>
</evidence>
<comment type="similarity">
    <text evidence="3">Belongs to the PPR family. PCMP-H subfamily.</text>
</comment>
<evidence type="ECO:0000256" key="11">
    <source>
        <dbReference type="ARBA" id="ARBA00022989"/>
    </source>
</evidence>
<feature type="repeat" description="PPR" evidence="13">
    <location>
        <begin position="501"/>
        <end position="535"/>
    </location>
</feature>
<feature type="transmembrane region" description="Helical" evidence="14">
    <location>
        <begin position="1004"/>
        <end position="1023"/>
    </location>
</feature>
<keyword evidence="7" id="KW-0934">Plastid</keyword>
<sequence>MNPAFTLKEAFVSLTNNLNVQEAHHNNCLDEAYSTVLERCSTKESLSQVKQVHTHVLKSCYVADTSFLSTKLVFGYGKSGSLLDAQKVFDEMPDRSVFTWNALIGSCVRNGEPFEAIQLFMDMNRLGVCFFDASTLTSVLKACGEVEDSCFGVQVHGLAIKLGFICNVYVSNSLMGMYAKCNDSYSAKMLFERLTEKTDVVSWNSIISACSTSGQSSEALRLFREMQINRVVPNTYTFVATLQACEESLSLVFGKELHAFLLKSDLYQHTHVTNALVVMYTKRGKMKEAASIFNTMDEKDSIAWNSLLSGFVQNGHYDDVVATFHKMQNAGIKPDLYSIMSVVSAVGRLGNLLNGLEIHAYAMKKGMDSDLQVCNTLVDMYVKCCKLNYAESLFERVKCKDSISWTTIISGYAQSGNHSRALALFSQSQIHRIESDSVLLASILQACSELKLDSVVKELHGHIIRKGLYDLVLENTLINAYGKCGCIDYAIRVFELIKVKNVVSWTTMMCCLVQSGLANEALDVFISMKETKVEPDSVSLLTLLSAAADLSSLRKGKEIHGYLIRKQFVLHGPISSSLVDMYASCGSLRNSIKVFNSIEVKDLICWTSMVNAYGMHGMGKEAASLFNRMLTEKIHPDHVSFLAILYACSHSLLIDEGKAFFKSMVHDYGLSPWPEHYTCMVDLLGRTNRLKEAIVFVEKMEINPNADIWRSLLGACKVHSNIELGNFAAKKLLELDPYDIKNYILVSNFYTLCGQWDDLDYIRKKMRQKGFKKDPGCSWIEIGNKIHVFTVRDKSHPESDEIYNKLAQINDVLKRVGGYMEKDKAEMLNGHSERLAIAYGLLKTTEGTPIHIMKNLRVCDDCHAFTKLVSKYYEREIIVRDANRFHHFGFGVCSCKDFCLWLSPGEMNEGGGVLFIPRQPVVAVSPCAAYSTPATGIPTPSPFSFSVASTRWSSSRPYNHIFSLVFRAMVMVFSFGSSLALAVTMSNNSQQEDHKKGFQDYPEFLYSFAITTLAFIYSAYQLFKGIFDIAFRGVFISDKISDYTSFILDQLAGYLLVSCSSVTAVMINKPSLAGNTLLKKAAIASVCMSVAAVLTTAVCTLLSGYKLSKRLMW</sequence>
<dbReference type="Pfam" id="PF01535">
    <property type="entry name" value="PPR"/>
    <property type="match status" value="7"/>
</dbReference>
<evidence type="ECO:0000313" key="17">
    <source>
        <dbReference type="EMBL" id="KAK1420745.1"/>
    </source>
</evidence>
<dbReference type="Pfam" id="PF14432">
    <property type="entry name" value="DYW_deaminase"/>
    <property type="match status" value="1"/>
</dbReference>
<dbReference type="Pfam" id="PF13041">
    <property type="entry name" value="PPR_2"/>
    <property type="match status" value="4"/>
</dbReference>
<comment type="similarity">
    <text evidence="4">Belongs to the Casparian strip membrane proteins (CASP) family.</text>
</comment>
<evidence type="ECO:0000259" key="16">
    <source>
        <dbReference type="Pfam" id="PF14432"/>
    </source>
</evidence>
<dbReference type="InterPro" id="IPR011990">
    <property type="entry name" value="TPR-like_helical_dom_sf"/>
</dbReference>
<feature type="transmembrane region" description="Helical" evidence="14">
    <location>
        <begin position="1051"/>
        <end position="1069"/>
    </location>
</feature>
<dbReference type="GO" id="GO:0009507">
    <property type="term" value="C:chloroplast"/>
    <property type="evidence" value="ECO:0007669"/>
    <property type="project" value="UniProtKB-SubCell"/>
</dbReference>
<organism evidence="17 18">
    <name type="scientific">Tagetes erecta</name>
    <name type="common">African marigold</name>
    <dbReference type="NCBI Taxonomy" id="13708"/>
    <lineage>
        <taxon>Eukaryota</taxon>
        <taxon>Viridiplantae</taxon>
        <taxon>Streptophyta</taxon>
        <taxon>Embryophyta</taxon>
        <taxon>Tracheophyta</taxon>
        <taxon>Spermatophyta</taxon>
        <taxon>Magnoliopsida</taxon>
        <taxon>eudicotyledons</taxon>
        <taxon>Gunneridae</taxon>
        <taxon>Pentapetalae</taxon>
        <taxon>asterids</taxon>
        <taxon>campanulids</taxon>
        <taxon>Asterales</taxon>
        <taxon>Asteraceae</taxon>
        <taxon>Asteroideae</taxon>
        <taxon>Heliantheae alliance</taxon>
        <taxon>Tageteae</taxon>
        <taxon>Tagetes</taxon>
    </lineage>
</organism>
<dbReference type="InterPro" id="IPR002885">
    <property type="entry name" value="PPR_rpt"/>
</dbReference>
<feature type="domain" description="Casparian strip membrane protein" evidence="15">
    <location>
        <begin position="960"/>
        <end position="1067"/>
    </location>
</feature>
<dbReference type="Proteomes" id="UP001229421">
    <property type="component" value="Unassembled WGS sequence"/>
</dbReference>
<gene>
    <name evidence="17" type="ORF">QVD17_22588</name>
</gene>
<dbReference type="PROSITE" id="PS51375">
    <property type="entry name" value="PPR"/>
    <property type="match status" value="6"/>
</dbReference>
<dbReference type="FunFam" id="1.25.40.10:FF:000395">
    <property type="entry name" value="Pentatricopeptide repeat-containing protein chloroplastic"/>
    <property type="match status" value="1"/>
</dbReference>
<dbReference type="Pfam" id="PF20431">
    <property type="entry name" value="E_motif"/>
    <property type="match status" value="1"/>
</dbReference>
<evidence type="ECO:0000313" key="18">
    <source>
        <dbReference type="Proteomes" id="UP001229421"/>
    </source>
</evidence>
<proteinExistence type="inferred from homology"/>
<reference evidence="17" key="1">
    <citation type="journal article" date="2023" name="bioRxiv">
        <title>Improved chromosome-level genome assembly for marigold (Tagetes erecta).</title>
        <authorList>
            <person name="Jiang F."/>
            <person name="Yuan L."/>
            <person name="Wang S."/>
            <person name="Wang H."/>
            <person name="Xu D."/>
            <person name="Wang A."/>
            <person name="Fan W."/>
        </authorList>
    </citation>
    <scope>NUCLEOTIDE SEQUENCE</scope>
    <source>
        <strain evidence="17">WSJ</strain>
        <tissue evidence="17">Leaf</tissue>
    </source>
</reference>
<dbReference type="InterPro" id="IPR006702">
    <property type="entry name" value="CASP_dom"/>
</dbReference>
<evidence type="ECO:0000256" key="7">
    <source>
        <dbReference type="ARBA" id="ARBA00022640"/>
    </source>
</evidence>
<evidence type="ECO:0000256" key="6">
    <source>
        <dbReference type="ARBA" id="ARBA00022528"/>
    </source>
</evidence>
<keyword evidence="10" id="KW-0809">Transit peptide</keyword>
<dbReference type="GO" id="GO:0008270">
    <property type="term" value="F:zinc ion binding"/>
    <property type="evidence" value="ECO:0007669"/>
    <property type="project" value="InterPro"/>
</dbReference>
<dbReference type="NCBIfam" id="TIGR00756">
    <property type="entry name" value="PPR"/>
    <property type="match status" value="7"/>
</dbReference>
<comment type="subcellular location">
    <subcellularLocation>
        <location evidence="2">Cell membrane</location>
        <topology evidence="2">Multi-pass membrane protein</topology>
    </subcellularLocation>
    <subcellularLocation>
        <location evidence="1">Plastid</location>
        <location evidence="1">Chloroplast</location>
    </subcellularLocation>
</comment>
<evidence type="ECO:0000256" key="5">
    <source>
        <dbReference type="ARBA" id="ARBA00022475"/>
    </source>
</evidence>
<keyword evidence="6" id="KW-0150">Chloroplast</keyword>
<dbReference type="Pfam" id="PF20430">
    <property type="entry name" value="Eplus_motif"/>
    <property type="match status" value="1"/>
</dbReference>
<dbReference type="FunFam" id="1.25.40.10:FF:000031">
    <property type="entry name" value="Pentatricopeptide repeat-containing protein mitochondrial"/>
    <property type="match status" value="1"/>
</dbReference>
<feature type="repeat" description="PPR" evidence="13">
    <location>
        <begin position="96"/>
        <end position="130"/>
    </location>
</feature>
<evidence type="ECO:0000256" key="13">
    <source>
        <dbReference type="PROSITE-ProRule" id="PRU00708"/>
    </source>
</evidence>
<comment type="caution">
    <text evidence="17">The sequence shown here is derived from an EMBL/GenBank/DDBJ whole genome shotgun (WGS) entry which is preliminary data.</text>
</comment>
<keyword evidence="8 14" id="KW-0812">Transmembrane</keyword>
<feature type="repeat" description="PPR" evidence="13">
    <location>
        <begin position="300"/>
        <end position="334"/>
    </location>
</feature>
<dbReference type="AlphaFoldDB" id="A0AAD8KJJ7"/>
<feature type="transmembrane region" description="Helical" evidence="14">
    <location>
        <begin position="1081"/>
        <end position="1105"/>
    </location>
</feature>
<evidence type="ECO:0000256" key="9">
    <source>
        <dbReference type="ARBA" id="ARBA00022737"/>
    </source>
</evidence>
<dbReference type="FunFam" id="1.25.40.10:FF:000366">
    <property type="entry name" value="Pentatricopeptide (PPR) repeat-containing protein"/>
    <property type="match status" value="1"/>
</dbReference>
<feature type="repeat" description="PPR" evidence="13">
    <location>
        <begin position="602"/>
        <end position="636"/>
    </location>
</feature>
<protein>
    <recommendedName>
        <fullName evidence="19">Pentatricopeptide repeat-containing protein</fullName>
    </recommendedName>
</protein>
<evidence type="ECO:0008006" key="19">
    <source>
        <dbReference type="Google" id="ProtNLM"/>
    </source>
</evidence>
<evidence type="ECO:0000256" key="8">
    <source>
        <dbReference type="ARBA" id="ARBA00022692"/>
    </source>
</evidence>
<keyword evidence="5" id="KW-1003">Cell membrane</keyword>
<accession>A0AAD8KJJ7</accession>
<evidence type="ECO:0000256" key="2">
    <source>
        <dbReference type="ARBA" id="ARBA00004651"/>
    </source>
</evidence>
<evidence type="ECO:0000256" key="4">
    <source>
        <dbReference type="ARBA" id="ARBA00007651"/>
    </source>
</evidence>